<protein>
    <submittedName>
        <fullName evidence="1">Unannotated protein</fullName>
    </submittedName>
</protein>
<dbReference type="SUPFAM" id="SSF53335">
    <property type="entry name" value="S-adenosyl-L-methionine-dependent methyltransferases"/>
    <property type="match status" value="1"/>
</dbReference>
<evidence type="ECO:0000313" key="1">
    <source>
        <dbReference type="EMBL" id="CAB4635427.1"/>
    </source>
</evidence>
<dbReference type="Gene3D" id="3.40.50.150">
    <property type="entry name" value="Vaccinia Virus protein VP39"/>
    <property type="match status" value="1"/>
</dbReference>
<gene>
    <name evidence="1" type="ORF">UFOPK2132_00485</name>
</gene>
<dbReference type="InterPro" id="IPR029063">
    <property type="entry name" value="SAM-dependent_MTases_sf"/>
</dbReference>
<name>A0A6J6JE74_9ZZZZ</name>
<accession>A0A6J6JE74</accession>
<proteinExistence type="predicted"/>
<dbReference type="AlphaFoldDB" id="A0A6J6JE74"/>
<sequence>MKILERHILGFYAGKVNLMSILREQLRWAKRGFSVPAPGWVKRGCLTRHGFKDATWIETGTFWGETTNFLSKTAKRVVSIEPQPELFKKAQQRFAEVKNVEIINGLSEDVLPVLLRTVSGRVNFWLDGHYSAGPTHLGPQETPIVDELQAITDNIKNFEGVCVMIDDLRLFGNTASGLHDPAYPDIEVLVNWARANKLPWTIEQDIFIAKSVL</sequence>
<organism evidence="1">
    <name type="scientific">freshwater metagenome</name>
    <dbReference type="NCBI Taxonomy" id="449393"/>
    <lineage>
        <taxon>unclassified sequences</taxon>
        <taxon>metagenomes</taxon>
        <taxon>ecological metagenomes</taxon>
    </lineage>
</organism>
<dbReference type="EMBL" id="CAEZVU010000072">
    <property type="protein sequence ID" value="CAB4635427.1"/>
    <property type="molecule type" value="Genomic_DNA"/>
</dbReference>
<reference evidence="1" key="1">
    <citation type="submission" date="2020-05" db="EMBL/GenBank/DDBJ databases">
        <authorList>
            <person name="Chiriac C."/>
            <person name="Salcher M."/>
            <person name="Ghai R."/>
            <person name="Kavagutti S V."/>
        </authorList>
    </citation>
    <scope>NUCLEOTIDE SEQUENCE</scope>
</reference>